<keyword evidence="5" id="KW-0949">S-adenosyl-L-methionine</keyword>
<accession>F0S321</accession>
<evidence type="ECO:0000256" key="2">
    <source>
        <dbReference type="ARBA" id="ARBA00011900"/>
    </source>
</evidence>
<dbReference type="EC" id="2.1.1.72" evidence="2"/>
<dbReference type="OrthoDB" id="9800801at2"/>
<dbReference type="InterPro" id="IPR002295">
    <property type="entry name" value="N4/N6-MTase_EcoPI_Mod-like"/>
</dbReference>
<dbReference type="GO" id="GO:0032259">
    <property type="term" value="P:methylation"/>
    <property type="evidence" value="ECO:0007669"/>
    <property type="project" value="UniProtKB-KW"/>
</dbReference>
<dbReference type="InParanoid" id="F0S321"/>
<proteinExistence type="inferred from homology"/>
<keyword evidence="7" id="KW-0175">Coiled coil</keyword>
<dbReference type="PRINTS" id="PR00506">
    <property type="entry name" value="D21N6MTFRASE"/>
</dbReference>
<protein>
    <recommendedName>
        <fullName evidence="2">site-specific DNA-methyltransferase (adenine-specific)</fullName>
        <ecNumber evidence="2">2.1.1.72</ecNumber>
    </recommendedName>
</protein>
<sequence length="860" mass="102721">MKIERKVYEEKFWNILEDLFAGAEVEGKSGYVNLLKVKRKYFKNYLKPNLLEYIDKQLKDFPDFKEELYQKLYSFFHRYFSETGSIYFSYTPLYYKIYDKVYKNEGKKEVYFKPSEFDSNTDFEQILSDKEDVSLFWKTHMLYYIKTDKIIRSMKVEIPEEALTFYFDASEIELKKANEKKQLIYELKEVKEDGTIVLKVLYSERGKKTKEKEIIKQVKKVYKHSRLTEEYLNKAIKTFEKQANVDYFINKNAEKFLKEQFDLWMYQYLFSQEASFDLKRFQELQALKNIAYRIIEFIAQFEDELRKIWEKPRLVFNSNYVITLDRIANKEEGKEILEEIISQLKEQEKEFKKSINQLKKIKENYKSYKERFENHQIKNQLEEWYLLDIIEEGFGVDGILKNGELNEKWKFLPVDTKYFNGLKEKIEEIFDIDEELDGRLIKSENWQALNTILPKHKEKIQTIYIDPPFNKEQEADYYYNVNYKDSTWITMLENRISLAKELLNEKGSIFVRCDYNGNMYVRMLLNEIFGKENFRNEIDIKRNQSLPKTGDVNLIEETENLYVFGKTNKFYFINQLMDREKPKWVDLGTRPSDVEDNPPRVVEGKEFYPPKYRRWAYSQDNIDEMYAKGRLKIENGKIKILLDKRKLGSNWTDIPGYSTVPTWGFKTENSEVLLKRVIQSTLNERDIILDFFLGSGTTTAVAHKLKRKWIGVELGEHFYSVILPRMKKVLFYDKSGISKDKDVKELYNDKKAGGFFKYYELEQYEDILKTIEYADIDVEEYYEKLANVLGEDFKSSKAEPFIFDKKLARVVDEEGNINIQNLYPDKEIDIAESISNVLGISFNQAKENINNKTLAKLLNI</sequence>
<dbReference type="Pfam" id="PF01555">
    <property type="entry name" value="N6_N4_Mtase"/>
    <property type="match status" value="1"/>
</dbReference>
<evidence type="ECO:0000313" key="10">
    <source>
        <dbReference type="Proteomes" id="UP000007102"/>
    </source>
</evidence>
<feature type="coiled-coil region" evidence="7">
    <location>
        <begin position="327"/>
        <end position="378"/>
    </location>
</feature>
<reference evidence="10" key="2">
    <citation type="submission" date="2011-02" db="EMBL/GenBank/DDBJ databases">
        <title>The complete genome of Desulfurobacterium thermolithotrophum DSM 11699.</title>
        <authorList>
            <consortium name="US DOE Joint Genome Institute (JGI-PGF)"/>
            <person name="Lucas S."/>
            <person name="Copeland A."/>
            <person name="Lapidus A."/>
            <person name="Bruce D."/>
            <person name="Goodwin L."/>
            <person name="Pitluck S."/>
            <person name="Kyrpides N."/>
            <person name="Mavromatis K."/>
            <person name="Pagani I."/>
            <person name="Ivanova N."/>
            <person name="Mikhailova N."/>
            <person name="Daligault H."/>
            <person name="Detter J.C."/>
            <person name="Tapia R."/>
            <person name="Han C."/>
            <person name="Land M."/>
            <person name="Hauser L."/>
            <person name="Markowitz V."/>
            <person name="Cheng J.-F."/>
            <person name="Hugenholtz P."/>
            <person name="Woyke T."/>
            <person name="Wu D."/>
            <person name="Spring S."/>
            <person name="Brambilla E."/>
            <person name="Klenk H.-P."/>
            <person name="Eisen J.A."/>
        </authorList>
    </citation>
    <scope>NUCLEOTIDE SEQUENCE [LARGE SCALE GENOMIC DNA]</scope>
    <source>
        <strain evidence="10">DSM 11699 / BSA</strain>
    </source>
</reference>
<dbReference type="REBASE" id="33813">
    <property type="entry name" value="M.DthLIII"/>
</dbReference>
<evidence type="ECO:0000256" key="5">
    <source>
        <dbReference type="ARBA" id="ARBA00022691"/>
    </source>
</evidence>
<keyword evidence="3 9" id="KW-0489">Methyltransferase</keyword>
<dbReference type="InterPro" id="IPR002052">
    <property type="entry name" value="DNA_methylase_N6_adenine_CS"/>
</dbReference>
<reference evidence="9 10" key="1">
    <citation type="journal article" date="2011" name="Stand. Genomic Sci.">
        <title>Complete genome sequence of the thermophilic sulfur-reducer Desulfurobacterium thermolithotrophum type strain (BSA(T)) from a deep-sea hydrothermal vent.</title>
        <authorList>
            <person name="Goker M."/>
            <person name="Daligault H."/>
            <person name="Mwirichia R."/>
            <person name="Lapidus A."/>
            <person name="Lucas S."/>
            <person name="Deshpande S."/>
            <person name="Pagani I."/>
            <person name="Tapia R."/>
            <person name="Cheng J.F."/>
            <person name="Goodwin L."/>
            <person name="Pitluck S."/>
            <person name="Liolios K."/>
            <person name="Ivanova N."/>
            <person name="Mavromatis K."/>
            <person name="Mikhailova N."/>
            <person name="Pati A."/>
            <person name="Chen A."/>
            <person name="Palaniappan K."/>
            <person name="Han C."/>
            <person name="Land M."/>
            <person name="Hauser L."/>
            <person name="Pan C."/>
            <person name="Brambilla E.M."/>
            <person name="Rohde M."/>
            <person name="Spring S."/>
            <person name="Sikorski J."/>
            <person name="Wirth R."/>
            <person name="Detter J.C."/>
            <person name="Woyke T."/>
            <person name="Bristow J."/>
            <person name="Eisen J.A."/>
            <person name="Markowitz V."/>
            <person name="Hugenholtz P."/>
            <person name="Kyrpides N.C."/>
            <person name="Klenk H.P."/>
        </authorList>
    </citation>
    <scope>NUCLEOTIDE SEQUENCE [LARGE SCALE GENOMIC DNA]</scope>
    <source>
        <strain evidence="10">DSM 11699 / BSA</strain>
    </source>
</reference>
<dbReference type="eggNOG" id="COG2189">
    <property type="taxonomic scope" value="Bacteria"/>
</dbReference>
<feature type="domain" description="DNA methylase N-4/N-6" evidence="8">
    <location>
        <begin position="460"/>
        <end position="721"/>
    </location>
</feature>
<dbReference type="AlphaFoldDB" id="F0S321"/>
<evidence type="ECO:0000313" key="9">
    <source>
        <dbReference type="EMBL" id="ADY73243.1"/>
    </source>
</evidence>
<evidence type="ECO:0000256" key="3">
    <source>
        <dbReference type="ARBA" id="ARBA00022603"/>
    </source>
</evidence>
<organism evidence="9 10">
    <name type="scientific">Desulfurobacterium thermolithotrophum (strain DSM 11699 / BSA)</name>
    <dbReference type="NCBI Taxonomy" id="868864"/>
    <lineage>
        <taxon>Bacteria</taxon>
        <taxon>Pseudomonadati</taxon>
        <taxon>Aquificota</taxon>
        <taxon>Aquificia</taxon>
        <taxon>Desulfurobacteriales</taxon>
        <taxon>Desulfurobacteriaceae</taxon>
        <taxon>Desulfurobacterium</taxon>
    </lineage>
</organism>
<dbReference type="Proteomes" id="UP000007102">
    <property type="component" value="Chromosome"/>
</dbReference>
<gene>
    <name evidence="9" type="ordered locus">Dester_0592</name>
</gene>
<dbReference type="KEGG" id="dte:Dester_0592"/>
<dbReference type="Gene3D" id="3.40.50.150">
    <property type="entry name" value="Vaccinia Virus protein VP39"/>
    <property type="match status" value="1"/>
</dbReference>
<dbReference type="InterPro" id="IPR029063">
    <property type="entry name" value="SAM-dependent_MTases_sf"/>
</dbReference>
<evidence type="ECO:0000256" key="7">
    <source>
        <dbReference type="SAM" id="Coils"/>
    </source>
</evidence>
<dbReference type="InterPro" id="IPR002941">
    <property type="entry name" value="DNA_methylase_N4/N6"/>
</dbReference>
<dbReference type="GO" id="GO:0008170">
    <property type="term" value="F:N-methyltransferase activity"/>
    <property type="evidence" value="ECO:0007669"/>
    <property type="project" value="InterPro"/>
</dbReference>
<keyword evidence="4" id="KW-0808">Transferase</keyword>
<keyword evidence="10" id="KW-1185">Reference proteome</keyword>
<dbReference type="GO" id="GO:0003677">
    <property type="term" value="F:DNA binding"/>
    <property type="evidence" value="ECO:0007669"/>
    <property type="project" value="InterPro"/>
</dbReference>
<comment type="catalytic activity">
    <reaction evidence="6">
        <text>a 2'-deoxyadenosine in DNA + S-adenosyl-L-methionine = an N(6)-methyl-2'-deoxyadenosine in DNA + S-adenosyl-L-homocysteine + H(+)</text>
        <dbReference type="Rhea" id="RHEA:15197"/>
        <dbReference type="Rhea" id="RHEA-COMP:12418"/>
        <dbReference type="Rhea" id="RHEA-COMP:12419"/>
        <dbReference type="ChEBI" id="CHEBI:15378"/>
        <dbReference type="ChEBI" id="CHEBI:57856"/>
        <dbReference type="ChEBI" id="CHEBI:59789"/>
        <dbReference type="ChEBI" id="CHEBI:90615"/>
        <dbReference type="ChEBI" id="CHEBI:90616"/>
        <dbReference type="EC" id="2.1.1.72"/>
    </reaction>
</comment>
<comment type="similarity">
    <text evidence="1">Belongs to the N(4)/N(6)-methyltransferase family.</text>
</comment>
<dbReference type="PROSITE" id="PS00092">
    <property type="entry name" value="N6_MTASE"/>
    <property type="match status" value="1"/>
</dbReference>
<dbReference type="HOGENOM" id="CLU_013151_1_0_0"/>
<dbReference type="GO" id="GO:0009007">
    <property type="term" value="F:site-specific DNA-methyltransferase (adenine-specific) activity"/>
    <property type="evidence" value="ECO:0007669"/>
    <property type="project" value="UniProtKB-EC"/>
</dbReference>
<dbReference type="SUPFAM" id="SSF53335">
    <property type="entry name" value="S-adenosyl-L-methionine-dependent methyltransferases"/>
    <property type="match status" value="1"/>
</dbReference>
<dbReference type="EMBL" id="CP002543">
    <property type="protein sequence ID" value="ADY73243.1"/>
    <property type="molecule type" value="Genomic_DNA"/>
</dbReference>
<evidence type="ECO:0000256" key="6">
    <source>
        <dbReference type="ARBA" id="ARBA00047942"/>
    </source>
</evidence>
<evidence type="ECO:0000259" key="8">
    <source>
        <dbReference type="Pfam" id="PF01555"/>
    </source>
</evidence>
<name>F0S321_DESTD</name>
<evidence type="ECO:0000256" key="4">
    <source>
        <dbReference type="ARBA" id="ARBA00022679"/>
    </source>
</evidence>
<evidence type="ECO:0000256" key="1">
    <source>
        <dbReference type="ARBA" id="ARBA00006594"/>
    </source>
</evidence>
<dbReference type="STRING" id="868864.Dester_0592"/>
<dbReference type="RefSeq" id="WP_013638201.1">
    <property type="nucleotide sequence ID" value="NC_015185.1"/>
</dbReference>